<dbReference type="GO" id="GO:0004150">
    <property type="term" value="F:dihydroneopterin aldolase activity"/>
    <property type="evidence" value="ECO:0007669"/>
    <property type="project" value="UniProtKB-EC"/>
</dbReference>
<comment type="pathway">
    <text evidence="2">Cofactor biosynthesis; tetrahydrofolate biosynthesis; 2-amino-4-hydroxy-6-hydroxymethyl-7,8-dihydropteridine diphosphate from 7,8-dihydroneopterin triphosphate: step 3/4.</text>
</comment>
<dbReference type="Pfam" id="PF02152">
    <property type="entry name" value="FolB"/>
    <property type="match status" value="1"/>
</dbReference>
<keyword evidence="5" id="KW-0289">Folate biosynthesis</keyword>
<gene>
    <name evidence="9" type="ORF">CR165_15100</name>
</gene>
<evidence type="ECO:0000256" key="6">
    <source>
        <dbReference type="ARBA" id="ARBA00023239"/>
    </source>
</evidence>
<organism evidence="9 10">
    <name type="scientific">Teichococcus aestuarii</name>
    <dbReference type="NCBI Taxonomy" id="568898"/>
    <lineage>
        <taxon>Bacteria</taxon>
        <taxon>Pseudomonadati</taxon>
        <taxon>Pseudomonadota</taxon>
        <taxon>Alphaproteobacteria</taxon>
        <taxon>Acetobacterales</taxon>
        <taxon>Roseomonadaceae</taxon>
        <taxon>Roseomonas</taxon>
    </lineage>
</organism>
<dbReference type="SUPFAM" id="SSF55620">
    <property type="entry name" value="Tetrahydrobiopterin biosynthesis enzymes-like"/>
    <property type="match status" value="1"/>
</dbReference>
<keyword evidence="6" id="KW-0456">Lyase</keyword>
<reference evidence="10" key="1">
    <citation type="submission" date="2017-10" db="EMBL/GenBank/DDBJ databases">
        <authorList>
            <person name="Toshchakov S.V."/>
            <person name="Goeva M.A."/>
        </authorList>
    </citation>
    <scope>NUCLEOTIDE SEQUENCE [LARGE SCALE GENOMIC DNA]</scope>
    <source>
        <strain evidence="10">JR1/69-1-13</strain>
    </source>
</reference>
<protein>
    <recommendedName>
        <fullName evidence="4">dihydroneopterin aldolase</fullName>
        <ecNumber evidence="4">4.1.2.25</ecNumber>
    </recommendedName>
    <alternativeName>
        <fullName evidence="7">7,8-dihydroneopterin aldolase</fullName>
    </alternativeName>
</protein>
<evidence type="ECO:0000313" key="10">
    <source>
        <dbReference type="Proteomes" id="UP000245048"/>
    </source>
</evidence>
<dbReference type="AlphaFoldDB" id="A0A2U1V228"/>
<dbReference type="PANTHER" id="PTHR42844:SF1">
    <property type="entry name" value="DIHYDRONEOPTERIN ALDOLASE 1-RELATED"/>
    <property type="match status" value="1"/>
</dbReference>
<comment type="similarity">
    <text evidence="3">Belongs to the DHNA family.</text>
</comment>
<evidence type="ECO:0000259" key="8">
    <source>
        <dbReference type="SMART" id="SM00905"/>
    </source>
</evidence>
<dbReference type="InterPro" id="IPR043133">
    <property type="entry name" value="GTP-CH-I_C/QueF"/>
</dbReference>
<dbReference type="RefSeq" id="WP_109517829.1">
    <property type="nucleotide sequence ID" value="NZ_PDOA01000010.1"/>
</dbReference>
<dbReference type="GO" id="GO:0005737">
    <property type="term" value="C:cytoplasm"/>
    <property type="evidence" value="ECO:0007669"/>
    <property type="project" value="TreeGrafter"/>
</dbReference>
<comment type="caution">
    <text evidence="9">The sequence shown here is derived from an EMBL/GenBank/DDBJ whole genome shotgun (WGS) entry which is preliminary data.</text>
</comment>
<dbReference type="SMART" id="SM00905">
    <property type="entry name" value="FolB"/>
    <property type="match status" value="1"/>
</dbReference>
<sequence length="139" mass="14838">MSIAPDVTPDATPDAAPGLRRVFIRRLGVAARLGVYPEEEAAPQRVLIDIELLVTDDAAPHGVGEDRLERVVDYEAVANTARGLALAGHTRLAETLAERIACALLAGDGRIRLARVTVEKPDIIADVEGVGVTVERRRG</sequence>
<dbReference type="Gene3D" id="3.30.1130.10">
    <property type="match status" value="1"/>
</dbReference>
<name>A0A2U1V228_9PROT</name>
<dbReference type="InterPro" id="IPR006157">
    <property type="entry name" value="FolB_dom"/>
</dbReference>
<evidence type="ECO:0000256" key="7">
    <source>
        <dbReference type="ARBA" id="ARBA00032903"/>
    </source>
</evidence>
<dbReference type="EMBL" id="PDOA01000010">
    <property type="protein sequence ID" value="PWC27943.1"/>
    <property type="molecule type" value="Genomic_DNA"/>
</dbReference>
<dbReference type="InterPro" id="IPR006156">
    <property type="entry name" value="Dihydroneopterin_aldolase"/>
</dbReference>
<dbReference type="EC" id="4.1.2.25" evidence="4"/>
<keyword evidence="10" id="KW-1185">Reference proteome</keyword>
<dbReference type="PANTHER" id="PTHR42844">
    <property type="entry name" value="DIHYDRONEOPTERIN ALDOLASE 1-RELATED"/>
    <property type="match status" value="1"/>
</dbReference>
<evidence type="ECO:0000313" key="9">
    <source>
        <dbReference type="EMBL" id="PWC27943.1"/>
    </source>
</evidence>
<dbReference type="Proteomes" id="UP000245048">
    <property type="component" value="Unassembled WGS sequence"/>
</dbReference>
<evidence type="ECO:0000256" key="3">
    <source>
        <dbReference type="ARBA" id="ARBA00005708"/>
    </source>
</evidence>
<dbReference type="NCBIfam" id="TIGR00526">
    <property type="entry name" value="folB_dom"/>
    <property type="match status" value="1"/>
</dbReference>
<feature type="domain" description="Dihydroneopterin aldolase/epimerase" evidence="8">
    <location>
        <begin position="22"/>
        <end position="136"/>
    </location>
</feature>
<dbReference type="OrthoDB" id="5297888at2"/>
<accession>A0A2U1V228</accession>
<dbReference type="GO" id="GO:0046656">
    <property type="term" value="P:folic acid biosynthetic process"/>
    <property type="evidence" value="ECO:0007669"/>
    <property type="project" value="UniProtKB-KW"/>
</dbReference>
<evidence type="ECO:0000256" key="4">
    <source>
        <dbReference type="ARBA" id="ARBA00013043"/>
    </source>
</evidence>
<evidence type="ECO:0000256" key="2">
    <source>
        <dbReference type="ARBA" id="ARBA00005013"/>
    </source>
</evidence>
<comment type="catalytic activity">
    <reaction evidence="1">
        <text>7,8-dihydroneopterin = 6-hydroxymethyl-7,8-dihydropterin + glycolaldehyde</text>
        <dbReference type="Rhea" id="RHEA:10540"/>
        <dbReference type="ChEBI" id="CHEBI:17001"/>
        <dbReference type="ChEBI" id="CHEBI:17071"/>
        <dbReference type="ChEBI" id="CHEBI:44841"/>
        <dbReference type="EC" id="4.1.2.25"/>
    </reaction>
</comment>
<evidence type="ECO:0000256" key="1">
    <source>
        <dbReference type="ARBA" id="ARBA00001353"/>
    </source>
</evidence>
<proteinExistence type="inferred from homology"/>
<evidence type="ECO:0000256" key="5">
    <source>
        <dbReference type="ARBA" id="ARBA00022909"/>
    </source>
</evidence>